<name>A0A9P0LI11_ACAOB</name>
<evidence type="ECO:0000313" key="2">
    <source>
        <dbReference type="Proteomes" id="UP001152888"/>
    </source>
</evidence>
<evidence type="ECO:0000313" key="1">
    <source>
        <dbReference type="EMBL" id="CAH1995994.1"/>
    </source>
</evidence>
<proteinExistence type="predicted"/>
<dbReference type="Proteomes" id="UP001152888">
    <property type="component" value="Unassembled WGS sequence"/>
</dbReference>
<gene>
    <name evidence="1" type="ORF">ACAOBT_LOCUS22966</name>
</gene>
<dbReference type="AlphaFoldDB" id="A0A9P0LI11"/>
<sequence>MHVLIEFRDDWLPKEPRHHFSGVLSYLGMI</sequence>
<keyword evidence="2" id="KW-1185">Reference proteome</keyword>
<comment type="caution">
    <text evidence="1">The sequence shown here is derived from an EMBL/GenBank/DDBJ whole genome shotgun (WGS) entry which is preliminary data.</text>
</comment>
<dbReference type="EMBL" id="CAKOFQ010007246">
    <property type="protein sequence ID" value="CAH1995994.1"/>
    <property type="molecule type" value="Genomic_DNA"/>
</dbReference>
<organism evidence="1 2">
    <name type="scientific">Acanthoscelides obtectus</name>
    <name type="common">Bean weevil</name>
    <name type="synonym">Bruchus obtectus</name>
    <dbReference type="NCBI Taxonomy" id="200917"/>
    <lineage>
        <taxon>Eukaryota</taxon>
        <taxon>Metazoa</taxon>
        <taxon>Ecdysozoa</taxon>
        <taxon>Arthropoda</taxon>
        <taxon>Hexapoda</taxon>
        <taxon>Insecta</taxon>
        <taxon>Pterygota</taxon>
        <taxon>Neoptera</taxon>
        <taxon>Endopterygota</taxon>
        <taxon>Coleoptera</taxon>
        <taxon>Polyphaga</taxon>
        <taxon>Cucujiformia</taxon>
        <taxon>Chrysomeloidea</taxon>
        <taxon>Chrysomelidae</taxon>
        <taxon>Bruchinae</taxon>
        <taxon>Bruchini</taxon>
        <taxon>Acanthoscelides</taxon>
    </lineage>
</organism>
<reference evidence="1" key="1">
    <citation type="submission" date="2022-03" db="EMBL/GenBank/DDBJ databases">
        <authorList>
            <person name="Sayadi A."/>
        </authorList>
    </citation>
    <scope>NUCLEOTIDE SEQUENCE</scope>
</reference>
<protein>
    <submittedName>
        <fullName evidence="1">Uncharacterized protein</fullName>
    </submittedName>
</protein>
<accession>A0A9P0LI11</accession>